<proteinExistence type="predicted"/>
<evidence type="ECO:0008006" key="3">
    <source>
        <dbReference type="Google" id="ProtNLM"/>
    </source>
</evidence>
<comment type="caution">
    <text evidence="1">The sequence shown here is derived from an EMBL/GenBank/DDBJ whole genome shotgun (WGS) entry which is preliminary data.</text>
</comment>
<organism evidence="1 2">
    <name type="scientific">Bacillus cereus</name>
    <dbReference type="NCBI Taxonomy" id="1396"/>
    <lineage>
        <taxon>Bacteria</taxon>
        <taxon>Bacillati</taxon>
        <taxon>Bacillota</taxon>
        <taxon>Bacilli</taxon>
        <taxon>Bacillales</taxon>
        <taxon>Bacillaceae</taxon>
        <taxon>Bacillus</taxon>
        <taxon>Bacillus cereus group</taxon>
    </lineage>
</organism>
<sequence>MGLPTSGYTKDSSKNFLIDAGTIFKNVTWDDAAGGFTGDLLGATTDGVEVNIETKYRKIDVDGTHHVDVVGLNVLESAQGTIKAKLKELTPENLRLAINGMLKESTEYEGYKEITTKRYLDDSDYVENMAIVGKVTGSDTPIVIIFDNVLITSPLNLQTKDGDEASIELEGQSNASFEQLQAGEFPWRILFPNTGTTETMEVQ</sequence>
<dbReference type="RefSeq" id="WP_098782357.1">
    <property type="nucleotide sequence ID" value="NZ_NULI01000033.1"/>
</dbReference>
<protein>
    <recommendedName>
        <fullName evidence="3">Major tail protein</fullName>
    </recommendedName>
</protein>
<name>A0A9X7CRB6_BACCE</name>
<gene>
    <name evidence="1" type="ORF">COC69_05735</name>
</gene>
<dbReference type="EMBL" id="NULI01000033">
    <property type="protein sequence ID" value="PGS81631.1"/>
    <property type="molecule type" value="Genomic_DNA"/>
</dbReference>
<dbReference type="AlphaFoldDB" id="A0A9X7CRB6"/>
<accession>A0A9X7CRB6</accession>
<reference evidence="1 2" key="1">
    <citation type="submission" date="2017-09" db="EMBL/GenBank/DDBJ databases">
        <title>Large-scale bioinformatics analysis of Bacillus genomes uncovers conserved roles of natural products in bacterial physiology.</title>
        <authorList>
            <consortium name="Agbiome Team Llc"/>
            <person name="Bleich R.M."/>
            <person name="Grubbs K.J."/>
            <person name="Santa Maria K.C."/>
            <person name="Allen S.E."/>
            <person name="Farag S."/>
            <person name="Shank E.A."/>
            <person name="Bowers A."/>
        </authorList>
    </citation>
    <scope>NUCLEOTIDE SEQUENCE [LARGE SCALE GENOMIC DNA]</scope>
    <source>
        <strain evidence="1 2">AFS041711</strain>
    </source>
</reference>
<dbReference type="Proteomes" id="UP000224203">
    <property type="component" value="Unassembled WGS sequence"/>
</dbReference>
<evidence type="ECO:0000313" key="2">
    <source>
        <dbReference type="Proteomes" id="UP000224203"/>
    </source>
</evidence>
<evidence type="ECO:0000313" key="1">
    <source>
        <dbReference type="EMBL" id="PGS81631.1"/>
    </source>
</evidence>